<organism evidence="1 2">
    <name type="scientific">Limnobacter thiooxidans</name>
    <dbReference type="NCBI Taxonomy" id="131080"/>
    <lineage>
        <taxon>Bacteria</taxon>
        <taxon>Pseudomonadati</taxon>
        <taxon>Pseudomonadota</taxon>
        <taxon>Betaproteobacteria</taxon>
        <taxon>Burkholderiales</taxon>
        <taxon>Burkholderiaceae</taxon>
        <taxon>Limnobacter</taxon>
    </lineage>
</organism>
<gene>
    <name evidence="1" type="ORF">RGQ30_05600</name>
</gene>
<accession>A0AA86J1E9</accession>
<protein>
    <submittedName>
        <fullName evidence="1">Uncharacterized protein</fullName>
    </submittedName>
</protein>
<dbReference type="EMBL" id="AP028947">
    <property type="protein sequence ID" value="BET25059.1"/>
    <property type="molecule type" value="Genomic_DNA"/>
</dbReference>
<evidence type="ECO:0000313" key="1">
    <source>
        <dbReference type="EMBL" id="BET25059.1"/>
    </source>
</evidence>
<proteinExistence type="predicted"/>
<keyword evidence="2" id="KW-1185">Reference proteome</keyword>
<name>A0AA86J1E9_9BURK</name>
<dbReference type="KEGG" id="lto:RGQ30_05600"/>
<dbReference type="Proteomes" id="UP001329151">
    <property type="component" value="Chromosome"/>
</dbReference>
<reference evidence="1 2" key="1">
    <citation type="submission" date="2023-10" db="EMBL/GenBank/DDBJ databases">
        <title>Complete Genome Sequence of Limnobacter thiooxidans CS-K2T, Isolated from freshwater lake sediments in Bavaria, Germany.</title>
        <authorList>
            <person name="Naruki M."/>
            <person name="Watanabe A."/>
            <person name="Warashina T."/>
            <person name="Morita T."/>
            <person name="Arakawa K."/>
        </authorList>
    </citation>
    <scope>NUCLEOTIDE SEQUENCE [LARGE SCALE GENOMIC DNA]</scope>
    <source>
        <strain evidence="1 2">CS-K2</strain>
    </source>
</reference>
<dbReference type="AlphaFoldDB" id="A0AA86J1E9"/>
<evidence type="ECO:0000313" key="2">
    <source>
        <dbReference type="Proteomes" id="UP001329151"/>
    </source>
</evidence>
<dbReference type="RefSeq" id="WP_130558427.1">
    <property type="nucleotide sequence ID" value="NZ_AP028947.1"/>
</dbReference>
<sequence>MIDQIAMHPSVDSTQLIFHAQTIKQTLREKSEDSRSLSSLSRETKNVAQQLLQAAKNLKRECVRVIVCESLDNAELDVNKVVKMLKESSDSLGKIANKFDKHARGYDYQIQVNDHTMNTFQSVFSLRTRVATCERQANARLVKQRDSLQRALPKIEDHEMTVVGMKGIIGLPVDSMPLLDATRRVLNNM</sequence>